<evidence type="ECO:0000313" key="1">
    <source>
        <dbReference type="EMBL" id="MDS1820733.1"/>
    </source>
</evidence>
<protein>
    <recommendedName>
        <fullName evidence="3">Porin</fullName>
    </recommendedName>
</protein>
<evidence type="ECO:0000313" key="2">
    <source>
        <dbReference type="Proteomes" id="UP001253193"/>
    </source>
</evidence>
<organism evidence="1 2">
    <name type="scientific">Vibrio parahaemolyticus</name>
    <dbReference type="NCBI Taxonomy" id="670"/>
    <lineage>
        <taxon>Bacteria</taxon>
        <taxon>Pseudomonadati</taxon>
        <taxon>Pseudomonadota</taxon>
        <taxon>Gammaproteobacteria</taxon>
        <taxon>Vibrionales</taxon>
        <taxon>Vibrionaceae</taxon>
        <taxon>Vibrio</taxon>
    </lineage>
</organism>
<accession>A0AAW8PYJ3</accession>
<name>A0AAW8PYJ3_VIBPH</name>
<sequence>MGESIQSPSRTLDKFSPDMITSYGSVRYLGVNENSESRGFEVELGAAVKDFELSVGYRDHDTEMDHAGVKTDESIEQIRARLLAPLYVAEDYSIQAGVSYARTESDVKLIDNNSFFGTVKIKGQLSDSVVGYALADIEFSDENQIIDGEEYDVHDDFTYAFGLDYYATKNLAVGASIAFGSELDSVYTLAATYNF</sequence>
<dbReference type="SUPFAM" id="SSF56935">
    <property type="entry name" value="Porins"/>
    <property type="match status" value="1"/>
</dbReference>
<dbReference type="Proteomes" id="UP001253193">
    <property type="component" value="Unassembled WGS sequence"/>
</dbReference>
<dbReference type="RefSeq" id="WP_311019507.1">
    <property type="nucleotide sequence ID" value="NZ_JAUHGG010000003.1"/>
</dbReference>
<reference evidence="1" key="1">
    <citation type="submission" date="2023-06" db="EMBL/GenBank/DDBJ databases">
        <title>Genomic Diversity of Vibrio spp. and Metagenomic Analysis of Pathogens in Florida Gulf Coastal Waters Following Hurricane Ian.</title>
        <authorList>
            <person name="Brumfield K.D."/>
        </authorList>
    </citation>
    <scope>NUCLEOTIDE SEQUENCE</scope>
    <source>
        <strain evidence="1">WBS2B-138</strain>
    </source>
</reference>
<comment type="caution">
    <text evidence="1">The sequence shown here is derived from an EMBL/GenBank/DDBJ whole genome shotgun (WGS) entry which is preliminary data.</text>
</comment>
<dbReference type="EMBL" id="JAUHGG010000003">
    <property type="protein sequence ID" value="MDS1820733.1"/>
    <property type="molecule type" value="Genomic_DNA"/>
</dbReference>
<gene>
    <name evidence="1" type="ORF">QX249_08685</name>
</gene>
<dbReference type="AlphaFoldDB" id="A0AAW8PYJ3"/>
<evidence type="ECO:0008006" key="3">
    <source>
        <dbReference type="Google" id="ProtNLM"/>
    </source>
</evidence>
<proteinExistence type="predicted"/>